<reference evidence="1" key="1">
    <citation type="journal article" date="2014" name="Front. Microbiol.">
        <title>High frequency of phylogenetically diverse reductive dehalogenase-homologous genes in deep subseafloor sedimentary metagenomes.</title>
        <authorList>
            <person name="Kawai M."/>
            <person name="Futagami T."/>
            <person name="Toyoda A."/>
            <person name="Takaki Y."/>
            <person name="Nishi S."/>
            <person name="Hori S."/>
            <person name="Arai W."/>
            <person name="Tsubouchi T."/>
            <person name="Morono Y."/>
            <person name="Uchiyama I."/>
            <person name="Ito T."/>
            <person name="Fujiyama A."/>
            <person name="Inagaki F."/>
            <person name="Takami H."/>
        </authorList>
    </citation>
    <scope>NUCLEOTIDE SEQUENCE</scope>
    <source>
        <strain evidence="1">Expedition CK06-06</strain>
    </source>
</reference>
<gene>
    <name evidence="1" type="ORF">S01H1_29304</name>
</gene>
<accession>X0TM04</accession>
<dbReference type="EMBL" id="BARS01017960">
    <property type="protein sequence ID" value="GAF89167.1"/>
    <property type="molecule type" value="Genomic_DNA"/>
</dbReference>
<proteinExistence type="predicted"/>
<protein>
    <submittedName>
        <fullName evidence="1">Uncharacterized protein</fullName>
    </submittedName>
</protein>
<dbReference type="AlphaFoldDB" id="X0TM04"/>
<sequence>MPTPAPFDSGVRTPGVQRMSAANDRNASLQMKVLIQKYF</sequence>
<evidence type="ECO:0000313" key="1">
    <source>
        <dbReference type="EMBL" id="GAF89167.1"/>
    </source>
</evidence>
<name>X0TM04_9ZZZZ</name>
<organism evidence="1">
    <name type="scientific">marine sediment metagenome</name>
    <dbReference type="NCBI Taxonomy" id="412755"/>
    <lineage>
        <taxon>unclassified sequences</taxon>
        <taxon>metagenomes</taxon>
        <taxon>ecological metagenomes</taxon>
    </lineage>
</organism>
<comment type="caution">
    <text evidence="1">The sequence shown here is derived from an EMBL/GenBank/DDBJ whole genome shotgun (WGS) entry which is preliminary data.</text>
</comment>